<evidence type="ECO:0000313" key="2">
    <source>
        <dbReference type="Proteomes" id="UP000007468"/>
    </source>
</evidence>
<dbReference type="Proteomes" id="UP000007468">
    <property type="component" value="Chromosome"/>
</dbReference>
<organism evidence="1 2">
    <name type="scientific">Filifactor alocis (strain ATCC 35896 / CCUG 47790 / D40 B5)</name>
    <name type="common">Fusobacterium alocis</name>
    <dbReference type="NCBI Taxonomy" id="546269"/>
    <lineage>
        <taxon>Bacteria</taxon>
        <taxon>Bacillati</taxon>
        <taxon>Bacillota</taxon>
        <taxon>Clostridia</taxon>
        <taxon>Peptostreptococcales</taxon>
        <taxon>Filifactoraceae</taxon>
        <taxon>Filifactor</taxon>
    </lineage>
</organism>
<sequence length="226" mass="26577">MKNFEEMSPKEIITCAMIEIAECMKHDGFCYNKNKLEIRKEFDFMVSISPQMNRNNRTGIATQALLQCSIFDKEGKECFWSKGLAVSNKKQDSFCWFDFYGIESYEQSVKEIKEIISQHFLPFIRRMEDNPMAVVQEVAEKGFCVFSDEPVYDARFVVPTAFLLRYGTHEQLTLSFQNYIDRHQLPYVKTNMQKAVALLKENKEVKNNGEKYYAEFVVKHDIELKF</sequence>
<evidence type="ECO:0000313" key="1">
    <source>
        <dbReference type="EMBL" id="EFE27880.2"/>
    </source>
</evidence>
<dbReference type="OrthoDB" id="2647008at2"/>
<dbReference type="EMBL" id="CP002390">
    <property type="protein sequence ID" value="EFE27880.2"/>
    <property type="molecule type" value="Genomic_DNA"/>
</dbReference>
<accession>D6GSP5</accession>
<dbReference type="AlphaFoldDB" id="D6GSP5"/>
<dbReference type="RefSeq" id="WP_014261746.1">
    <property type="nucleotide sequence ID" value="NC_016630.1"/>
</dbReference>
<dbReference type="HOGENOM" id="CLU_1217856_0_0_9"/>
<name>D6GSP5_FILAD</name>
<protein>
    <submittedName>
        <fullName evidence="1">Uncharacterized protein</fullName>
    </submittedName>
</protein>
<proteinExistence type="predicted"/>
<reference evidence="2" key="1">
    <citation type="submission" date="2010-12" db="EMBL/GenBank/DDBJ databases">
        <title>The genome sequence of Filifactor alocis strain ATCC 35896.</title>
        <authorList>
            <consortium name="The Broad Institute Genome Sequencing Platform"/>
            <person name="Ward D."/>
            <person name="Earl A."/>
            <person name="Feldgarden M."/>
            <person name="Young S.K."/>
            <person name="Gargeya S."/>
            <person name="Zeng Q."/>
            <person name="Alvarado L."/>
            <person name="Berlin A."/>
            <person name="Bochicchio J."/>
            <person name="Chapman S.B."/>
            <person name="Chen Z."/>
            <person name="Freedman E."/>
            <person name="Gellesch M."/>
            <person name="Goldberg J."/>
            <person name="Griggs A."/>
            <person name="Gujja S."/>
            <person name="Heilman E."/>
            <person name="Heiman D."/>
            <person name="Howarth C."/>
            <person name="Mehta T."/>
            <person name="Neiman D."/>
            <person name="Pearson M."/>
            <person name="Roberts A."/>
            <person name="Saif S."/>
            <person name="Shea T."/>
            <person name="Shenoy N."/>
            <person name="Sisk P."/>
            <person name="Stolte C."/>
            <person name="Sykes S."/>
            <person name="White J."/>
            <person name="Yandava C."/>
            <person name="Izard J."/>
            <person name="Blanton J.M."/>
            <person name="Baranova O.V."/>
            <person name="Tanner A.C."/>
            <person name="Dewhirst F.E."/>
            <person name="Haas B."/>
            <person name="Nusbaum C."/>
            <person name="Birren B."/>
        </authorList>
    </citation>
    <scope>NUCLEOTIDE SEQUENCE [LARGE SCALE GENOMIC DNA]</scope>
    <source>
        <strain evidence="2">ATCC 35896 / D40 B5</strain>
    </source>
</reference>
<gene>
    <name evidence="1" type="ordered locus">HMPREF0389_01132</name>
</gene>
<dbReference type="eggNOG" id="ENOG502ZAUW">
    <property type="taxonomic scope" value="Bacteria"/>
</dbReference>
<keyword evidence="2" id="KW-1185">Reference proteome</keyword>
<dbReference type="KEGG" id="faa:HMPREF0389_01132"/>